<organism evidence="1">
    <name type="scientific">Amphimedon queenslandica</name>
    <name type="common">Sponge</name>
    <dbReference type="NCBI Taxonomy" id="400682"/>
    <lineage>
        <taxon>Eukaryota</taxon>
        <taxon>Metazoa</taxon>
        <taxon>Porifera</taxon>
        <taxon>Demospongiae</taxon>
        <taxon>Heteroscleromorpha</taxon>
        <taxon>Haplosclerida</taxon>
        <taxon>Niphatidae</taxon>
        <taxon>Amphimedon</taxon>
    </lineage>
</organism>
<dbReference type="AlphaFoldDB" id="A0A1X7SEB5"/>
<protein>
    <submittedName>
        <fullName evidence="1">Uncharacterized protein</fullName>
    </submittedName>
</protein>
<accession>A0A1X7SEB5</accession>
<dbReference type="InParanoid" id="A0A1X7SEB5"/>
<evidence type="ECO:0000313" key="1">
    <source>
        <dbReference type="EnsemblMetazoa" id="Aqu2.1.00414_001"/>
    </source>
</evidence>
<dbReference type="PANTHER" id="PTHR33395:SF22">
    <property type="entry name" value="REVERSE TRANSCRIPTASE DOMAIN-CONTAINING PROTEIN"/>
    <property type="match status" value="1"/>
</dbReference>
<sequence length="56" mass="6435">LVNKLMTFQSFVYSFHPSLISVTETWLSDYIFDNEILPDGYSVFRCDRLSRGGGVL</sequence>
<reference evidence="1" key="1">
    <citation type="submission" date="2017-05" db="UniProtKB">
        <authorList>
            <consortium name="EnsemblMetazoa"/>
        </authorList>
    </citation>
    <scope>IDENTIFICATION</scope>
</reference>
<dbReference type="EnsemblMetazoa" id="Aqu2.1.00414_001">
    <property type="protein sequence ID" value="Aqu2.1.00414_001"/>
    <property type="gene ID" value="Aqu2.1.00414"/>
</dbReference>
<dbReference type="PANTHER" id="PTHR33395">
    <property type="entry name" value="TRANSCRIPTASE, PUTATIVE-RELATED-RELATED"/>
    <property type="match status" value="1"/>
</dbReference>
<name>A0A1X7SEB5_AMPQE</name>
<proteinExistence type="predicted"/>